<evidence type="ECO:0000313" key="2">
    <source>
        <dbReference type="Proteomes" id="UP000516314"/>
    </source>
</evidence>
<gene>
    <name evidence="1" type="ORF">AT9943_LOCUS5689</name>
</gene>
<evidence type="ECO:0000313" key="1">
    <source>
        <dbReference type="EMBL" id="CAD5317407.1"/>
    </source>
</evidence>
<protein>
    <submittedName>
        <fullName evidence="1">(thale cress) hypothetical protein</fullName>
    </submittedName>
</protein>
<name>A0A7G2E512_ARATH</name>
<accession>A0A7G2E512</accession>
<dbReference type="AlphaFoldDB" id="A0A7G2E512"/>
<organism evidence="1 2">
    <name type="scientific">Arabidopsis thaliana</name>
    <name type="common">Mouse-ear cress</name>
    <dbReference type="NCBI Taxonomy" id="3702"/>
    <lineage>
        <taxon>Eukaryota</taxon>
        <taxon>Viridiplantae</taxon>
        <taxon>Streptophyta</taxon>
        <taxon>Embryophyta</taxon>
        <taxon>Tracheophyta</taxon>
        <taxon>Spermatophyta</taxon>
        <taxon>Magnoliopsida</taxon>
        <taxon>eudicotyledons</taxon>
        <taxon>Gunneridae</taxon>
        <taxon>Pentapetalae</taxon>
        <taxon>rosids</taxon>
        <taxon>malvids</taxon>
        <taxon>Brassicales</taxon>
        <taxon>Brassicaceae</taxon>
        <taxon>Camelineae</taxon>
        <taxon>Arabidopsis</taxon>
    </lineage>
</organism>
<sequence>MEGQREEKIERDTVLISAVKEDKEEVSSHSVLFVKRLSPASVQVPVSSTEAELVVSTGRYLVKNIVSISIAEKTTKTKRETLICTPRCSSIEAILENSVECWKEIHSNKDDDVKEERMEITKVGCASVGHCLNLTPEKLMDEYTQLELEEAVGTKVKRLFRINEDSESRIRKRKATRNG</sequence>
<dbReference type="EMBL" id="LR881466">
    <property type="protein sequence ID" value="CAD5317407.1"/>
    <property type="molecule type" value="Genomic_DNA"/>
</dbReference>
<dbReference type="Proteomes" id="UP000516314">
    <property type="component" value="Chromosome 1"/>
</dbReference>
<proteinExistence type="predicted"/>
<reference evidence="1 2" key="1">
    <citation type="submission" date="2020-09" db="EMBL/GenBank/DDBJ databases">
        <authorList>
            <person name="Ashkenazy H."/>
        </authorList>
    </citation>
    <scope>NUCLEOTIDE SEQUENCE [LARGE SCALE GENOMIC DNA]</scope>
    <source>
        <strain evidence="2">cv. Cdm-0</strain>
    </source>
</reference>